<accession>A0A090CXZ5</accession>
<dbReference type="EMBL" id="CCEJ010000001">
    <property type="protein sequence ID" value="CDR33152.1"/>
    <property type="molecule type" value="Genomic_DNA"/>
</dbReference>
<organism evidence="1 2">
    <name type="scientific">Candidatus Criblamydia sequanensis CRIB-18</name>
    <dbReference type="NCBI Taxonomy" id="1437425"/>
    <lineage>
        <taxon>Bacteria</taxon>
        <taxon>Pseudomonadati</taxon>
        <taxon>Chlamydiota</taxon>
        <taxon>Chlamydiia</taxon>
        <taxon>Parachlamydiales</taxon>
        <taxon>Candidatus Criblamydiaceae</taxon>
        <taxon>Candidatus Criblamydia</taxon>
    </lineage>
</organism>
<keyword evidence="2" id="KW-1185">Reference proteome</keyword>
<proteinExistence type="predicted"/>
<dbReference type="Proteomes" id="UP000031552">
    <property type="component" value="Unassembled WGS sequence"/>
</dbReference>
<comment type="caution">
    <text evidence="1">The sequence shown here is derived from an EMBL/GenBank/DDBJ whole genome shotgun (WGS) entry which is preliminary data.</text>
</comment>
<gene>
    <name evidence="1" type="ORF">CSEC_0313</name>
</gene>
<name>A0A090CXZ5_9BACT</name>
<protein>
    <submittedName>
        <fullName evidence="1">Uncharacterized protein</fullName>
    </submittedName>
</protein>
<evidence type="ECO:0000313" key="1">
    <source>
        <dbReference type="EMBL" id="CDR33152.1"/>
    </source>
</evidence>
<dbReference type="RefSeq" id="WP_041016637.1">
    <property type="nucleotide sequence ID" value="NZ_CCEJ010000001.1"/>
</dbReference>
<reference evidence="1" key="2">
    <citation type="submission" date="2014-09" db="EMBL/GenBank/DDBJ databases">
        <title>Criblamydia sequanensis harbors a mega-plasmid encoding arsenite resistance.</title>
        <authorList>
            <person name="Bertelli C."/>
            <person name="Goesmann A."/>
            <person name="Greub G."/>
        </authorList>
    </citation>
    <scope>NUCLEOTIDE SEQUENCE [LARGE SCALE GENOMIC DNA]</scope>
    <source>
        <strain evidence="1">CRIB-18</strain>
    </source>
</reference>
<reference evidence="1" key="1">
    <citation type="submission" date="2013-12" db="EMBL/GenBank/DDBJ databases">
        <authorList>
            <person name="Linke B."/>
        </authorList>
    </citation>
    <scope>NUCLEOTIDE SEQUENCE [LARGE SCALE GENOMIC DNA]</scope>
    <source>
        <strain evidence="1">CRIB-18</strain>
    </source>
</reference>
<sequence>MFPIDSSYPPVFYGTFETATLSLVSFPQNILNTIGSLARSILFGLATLLTVCQIKFLSDETSHSFGKALYNLTASFCSLYSVLNPKNALEIQSNAFTRLCFDLKNLDDVKIRSFIFLLRTGA</sequence>
<evidence type="ECO:0000313" key="2">
    <source>
        <dbReference type="Proteomes" id="UP000031552"/>
    </source>
</evidence>
<dbReference type="AlphaFoldDB" id="A0A090CXZ5"/>
<dbReference type="STRING" id="1437425.CSEC_0313"/>